<dbReference type="AlphaFoldDB" id="A0A2P1P7P5"/>
<reference evidence="2 3" key="1">
    <citation type="submission" date="2018-03" db="EMBL/GenBank/DDBJ databases">
        <title>A gene transfer event suggests a long-term partnership between eustigmatophyte algae and a novel lineage of endosymbiotic bacteria.</title>
        <authorList>
            <person name="Yurchenko T."/>
            <person name="Sevcikova T."/>
            <person name="Pribyl P."/>
            <person name="El Karkouri K."/>
            <person name="Klimes V."/>
            <person name="Amaral R."/>
            <person name="Zbrankova V."/>
            <person name="Kim E."/>
            <person name="Raoult D."/>
            <person name="Santos L.M.A."/>
            <person name="Elias M."/>
        </authorList>
    </citation>
    <scope>NUCLEOTIDE SEQUENCE [LARGE SCALE GENOMIC DNA]</scope>
    <source>
        <strain evidence="2">CCALA 838</strain>
    </source>
</reference>
<evidence type="ECO:0000313" key="3">
    <source>
        <dbReference type="Proteomes" id="UP000241762"/>
    </source>
</evidence>
<dbReference type="RefSeq" id="WP_106874150.1">
    <property type="nucleotide sequence ID" value="NZ_CP027845.1"/>
</dbReference>
<dbReference type="SUPFAM" id="SSF57997">
    <property type="entry name" value="Tropomyosin"/>
    <property type="match status" value="1"/>
</dbReference>
<dbReference type="Proteomes" id="UP000241762">
    <property type="component" value="Chromosome"/>
</dbReference>
<dbReference type="KEGG" id="ptc:phytr_3280"/>
<name>A0A2P1P7P5_9RICK</name>
<dbReference type="Gene3D" id="1.10.287.700">
    <property type="entry name" value="Helix hairpin bin"/>
    <property type="match status" value="1"/>
</dbReference>
<dbReference type="EMBL" id="CP027845">
    <property type="protein sequence ID" value="AVP87282.1"/>
    <property type="molecule type" value="Genomic_DNA"/>
</dbReference>
<proteinExistence type="predicted"/>
<evidence type="ECO:0000313" key="2">
    <source>
        <dbReference type="EMBL" id="AVP87282.1"/>
    </source>
</evidence>
<gene>
    <name evidence="2" type="ORF">phytr_3280</name>
</gene>
<sequence length="630" mass="71239">MADTPEQIAGKIFNFIEESFGTNNYKNIDENQTGIPKAYHHLIEQAVNNFAKSRPMAWSLGLKRYFDNDSKKIIQELTKNVQPIYQQKEAEREAEREAAAAATTIQRVFRGTKARAAIKAEKAKEAAAFESMNNMFERSELAAQRRAKKDNQKANDIRGEEALENLQHMFGVRQDERIEELTKQNLEKRSMKDRLGNLFKRNAPRQGQLGEIDRKKAQLKQEEREIKAREAAEKQFKQEEKKRPIQDAAQRKVTSLSEKLASQQEFRETRNSILKEKKEELQKATNKIKQTTQTLSNLEKERQALEKQKKQLESTIQQATAITNENLETLAQITKKSAAAKHDIKALSHLHTNVGGKLPELQHTLKNQTQEVREFEEELQNIQQSRKGPLTKREQIELRALEDSAGRFIRESKASQQKADAELRFQEGATGSVEQNIDAAKNRWKEANRNIPNFVANLEAGEKSHAKLQAELERIEKALKDNGQRKQASENSLHELQEESKALTKVVGSLEAEIRKQDLGIATTKAQQGVAIADQYTLAQMGISSDGVISKAKQNVAEGISKTRQGMSDLGSNMSAGATNLWNKLSPKDRQTVEQTREDVKKPSIAQRMKTGATSLAANLKKRTGWGRGE</sequence>
<dbReference type="PROSITE" id="PS50096">
    <property type="entry name" value="IQ"/>
    <property type="match status" value="1"/>
</dbReference>
<feature type="coiled-coil region" evidence="1">
    <location>
        <begin position="458"/>
        <end position="513"/>
    </location>
</feature>
<organism evidence="2 3">
    <name type="scientific">Candidatus Phycorickettsia trachydisci</name>
    <dbReference type="NCBI Taxonomy" id="2115978"/>
    <lineage>
        <taxon>Bacteria</taxon>
        <taxon>Pseudomonadati</taxon>
        <taxon>Pseudomonadota</taxon>
        <taxon>Alphaproteobacteria</taxon>
        <taxon>Rickettsiales</taxon>
        <taxon>Rickettsiaceae</taxon>
        <taxon>Candidatus Phycorickettsia</taxon>
    </lineage>
</organism>
<accession>A0A2P1P7P5</accession>
<feature type="coiled-coil region" evidence="1">
    <location>
        <begin position="267"/>
        <end position="325"/>
    </location>
</feature>
<keyword evidence="1" id="KW-0175">Coiled coil</keyword>
<feature type="coiled-coil region" evidence="1">
    <location>
        <begin position="358"/>
        <end position="385"/>
    </location>
</feature>
<keyword evidence="3" id="KW-1185">Reference proteome</keyword>
<feature type="coiled-coil region" evidence="1">
    <location>
        <begin position="205"/>
        <end position="242"/>
    </location>
</feature>
<evidence type="ECO:0000256" key="1">
    <source>
        <dbReference type="SAM" id="Coils"/>
    </source>
</evidence>
<protein>
    <submittedName>
        <fullName evidence="2">Uncharacterized protein</fullName>
    </submittedName>
</protein>